<feature type="signal peptide" evidence="2">
    <location>
        <begin position="1"/>
        <end position="20"/>
    </location>
</feature>
<keyword evidence="2" id="KW-0732">Signal</keyword>
<protein>
    <recommendedName>
        <fullName evidence="5">Pilus assembly protein</fullName>
    </recommendedName>
</protein>
<sequence>MKATHYLFARRVLVIVAAPACVTLGGCMSSSPIWDAHFGEAVRTVTQAQVIDPDAGEHNPSKPGVDGKAANSAMGQYQKSFEAPPQTFTPLVLGVGNGGGGGGSGQ</sequence>
<organism evidence="3 4">
    <name type="scientific">Trinickia dinghuensis</name>
    <dbReference type="NCBI Taxonomy" id="2291023"/>
    <lineage>
        <taxon>Bacteria</taxon>
        <taxon>Pseudomonadati</taxon>
        <taxon>Pseudomonadota</taxon>
        <taxon>Betaproteobacteria</taxon>
        <taxon>Burkholderiales</taxon>
        <taxon>Burkholderiaceae</taxon>
        <taxon>Trinickia</taxon>
    </lineage>
</organism>
<evidence type="ECO:0000313" key="3">
    <source>
        <dbReference type="EMBL" id="RDU98605.1"/>
    </source>
</evidence>
<feature type="compositionally biased region" description="Gly residues" evidence="1">
    <location>
        <begin position="95"/>
        <end position="106"/>
    </location>
</feature>
<evidence type="ECO:0000313" key="4">
    <source>
        <dbReference type="Proteomes" id="UP000256838"/>
    </source>
</evidence>
<evidence type="ECO:0000256" key="2">
    <source>
        <dbReference type="SAM" id="SignalP"/>
    </source>
</evidence>
<reference evidence="3 4" key="1">
    <citation type="submission" date="2018-08" db="EMBL/GenBank/DDBJ databases">
        <title>Paraburkholderia sp. DHOM06 isolated from forest soil.</title>
        <authorList>
            <person name="Gao Z.-H."/>
            <person name="Qiu L.-H."/>
        </authorList>
    </citation>
    <scope>NUCLEOTIDE SEQUENCE [LARGE SCALE GENOMIC DNA]</scope>
    <source>
        <strain evidence="3 4">DHOM06</strain>
    </source>
</reference>
<dbReference type="Proteomes" id="UP000256838">
    <property type="component" value="Unassembled WGS sequence"/>
</dbReference>
<dbReference type="AlphaFoldDB" id="A0A3D8K189"/>
<comment type="caution">
    <text evidence="3">The sequence shown here is derived from an EMBL/GenBank/DDBJ whole genome shotgun (WGS) entry which is preliminary data.</text>
</comment>
<dbReference type="PROSITE" id="PS51257">
    <property type="entry name" value="PROKAR_LIPOPROTEIN"/>
    <property type="match status" value="1"/>
</dbReference>
<feature type="chain" id="PRO_5017740936" description="Pilus assembly protein" evidence="2">
    <location>
        <begin position="21"/>
        <end position="106"/>
    </location>
</feature>
<evidence type="ECO:0008006" key="5">
    <source>
        <dbReference type="Google" id="ProtNLM"/>
    </source>
</evidence>
<proteinExistence type="predicted"/>
<evidence type="ECO:0000256" key="1">
    <source>
        <dbReference type="SAM" id="MobiDB-lite"/>
    </source>
</evidence>
<accession>A0A3D8K189</accession>
<dbReference type="OrthoDB" id="8537668at2"/>
<gene>
    <name evidence="3" type="ORF">DWV00_09950</name>
</gene>
<keyword evidence="4" id="KW-1185">Reference proteome</keyword>
<dbReference type="EMBL" id="QRGA01000006">
    <property type="protein sequence ID" value="RDU98605.1"/>
    <property type="molecule type" value="Genomic_DNA"/>
</dbReference>
<feature type="region of interest" description="Disordered" evidence="1">
    <location>
        <begin position="52"/>
        <end position="106"/>
    </location>
</feature>
<dbReference type="RefSeq" id="WP_115533421.1">
    <property type="nucleotide sequence ID" value="NZ_QRGA01000006.1"/>
</dbReference>
<name>A0A3D8K189_9BURK</name>